<dbReference type="Proteomes" id="UP000075886">
    <property type="component" value="Unassembled WGS sequence"/>
</dbReference>
<evidence type="ECO:0000313" key="1">
    <source>
        <dbReference type="EnsemblMetazoa" id="AFAF000262-PA"/>
    </source>
</evidence>
<proteinExistence type="predicted"/>
<protein>
    <submittedName>
        <fullName evidence="1">Uncharacterized protein</fullName>
    </submittedName>
</protein>
<dbReference type="EMBL" id="AXCN02000851">
    <property type="status" value="NOT_ANNOTATED_CDS"/>
    <property type="molecule type" value="Genomic_DNA"/>
</dbReference>
<reference evidence="2" key="1">
    <citation type="submission" date="2014-01" db="EMBL/GenBank/DDBJ databases">
        <title>The Genome Sequence of Anopheles farauti FAR1 (V2).</title>
        <authorList>
            <consortium name="The Broad Institute Genomics Platform"/>
            <person name="Neafsey D.E."/>
            <person name="Besansky N."/>
            <person name="Howell P."/>
            <person name="Walton C."/>
            <person name="Young S.K."/>
            <person name="Zeng Q."/>
            <person name="Gargeya S."/>
            <person name="Fitzgerald M."/>
            <person name="Haas B."/>
            <person name="Abouelleil A."/>
            <person name="Allen A.W."/>
            <person name="Alvarado L."/>
            <person name="Arachchi H.M."/>
            <person name="Berlin A.M."/>
            <person name="Chapman S.B."/>
            <person name="Gainer-Dewar J."/>
            <person name="Goldberg J."/>
            <person name="Griggs A."/>
            <person name="Gujja S."/>
            <person name="Hansen M."/>
            <person name="Howarth C."/>
            <person name="Imamovic A."/>
            <person name="Ireland A."/>
            <person name="Larimer J."/>
            <person name="McCowan C."/>
            <person name="Murphy C."/>
            <person name="Pearson M."/>
            <person name="Poon T.W."/>
            <person name="Priest M."/>
            <person name="Roberts A."/>
            <person name="Saif S."/>
            <person name="Shea T."/>
            <person name="Sisk P."/>
            <person name="Sykes S."/>
            <person name="Wortman J."/>
            <person name="Nusbaum C."/>
            <person name="Birren B."/>
        </authorList>
    </citation>
    <scope>NUCLEOTIDE SEQUENCE [LARGE SCALE GENOMIC DNA]</scope>
    <source>
        <strain evidence="2">FAR1</strain>
    </source>
</reference>
<sequence>MVPEQALASSGSAEAAAAATAATTTTFFASSSTGVPIVIPPIGRVLGSSGCSWWRPLDRIRATSFNDELLRFFPREAGASEVTWNTVIESGSASPMAYATCTRHRRQMPAFTSDFATHRAAYAADRSTFVKSLPEKAPPPCAPQPPYVSTMILRPVRPASPCGPPMMNNPHGLMCTIVFASKYLAGITSLITLSIISLRSSSSVILSECCRDTTTVCTRCGMHAPDSNTYSAVT</sequence>
<accession>A0A182PZU3</accession>
<reference evidence="1" key="2">
    <citation type="submission" date="2020-05" db="UniProtKB">
        <authorList>
            <consortium name="EnsemblMetazoa"/>
        </authorList>
    </citation>
    <scope>IDENTIFICATION</scope>
    <source>
        <strain evidence="1">FAR1</strain>
    </source>
</reference>
<dbReference type="AlphaFoldDB" id="A0A182PZU3"/>
<dbReference type="EnsemblMetazoa" id="AFAF000262-RA">
    <property type="protein sequence ID" value="AFAF000262-PA"/>
    <property type="gene ID" value="AFAF000262"/>
</dbReference>
<keyword evidence="2" id="KW-1185">Reference proteome</keyword>
<dbReference type="VEuPathDB" id="VectorBase:AFAF000262"/>
<evidence type="ECO:0000313" key="2">
    <source>
        <dbReference type="Proteomes" id="UP000075886"/>
    </source>
</evidence>
<name>A0A182PZU3_9DIPT</name>
<organism evidence="1 2">
    <name type="scientific">Anopheles farauti</name>
    <dbReference type="NCBI Taxonomy" id="69004"/>
    <lineage>
        <taxon>Eukaryota</taxon>
        <taxon>Metazoa</taxon>
        <taxon>Ecdysozoa</taxon>
        <taxon>Arthropoda</taxon>
        <taxon>Hexapoda</taxon>
        <taxon>Insecta</taxon>
        <taxon>Pterygota</taxon>
        <taxon>Neoptera</taxon>
        <taxon>Endopterygota</taxon>
        <taxon>Diptera</taxon>
        <taxon>Nematocera</taxon>
        <taxon>Culicoidea</taxon>
        <taxon>Culicidae</taxon>
        <taxon>Anophelinae</taxon>
        <taxon>Anopheles</taxon>
    </lineage>
</organism>